<dbReference type="AlphaFoldDB" id="A0A5C5X9G6"/>
<protein>
    <submittedName>
        <fullName evidence="2">Uncharacterized protein</fullName>
    </submittedName>
</protein>
<dbReference type="Gene3D" id="2.60.120.260">
    <property type="entry name" value="Galactose-binding domain-like"/>
    <property type="match status" value="1"/>
</dbReference>
<evidence type="ECO:0000256" key="1">
    <source>
        <dbReference type="SAM" id="Coils"/>
    </source>
</evidence>
<proteinExistence type="predicted"/>
<dbReference type="OrthoDB" id="285961at2"/>
<gene>
    <name evidence="2" type="ORF">Pan54_02870</name>
</gene>
<dbReference type="Proteomes" id="UP000316095">
    <property type="component" value="Unassembled WGS sequence"/>
</dbReference>
<reference evidence="2 3" key="1">
    <citation type="submission" date="2019-02" db="EMBL/GenBank/DDBJ databases">
        <title>Deep-cultivation of Planctomycetes and their phenomic and genomic characterization uncovers novel biology.</title>
        <authorList>
            <person name="Wiegand S."/>
            <person name="Jogler M."/>
            <person name="Boedeker C."/>
            <person name="Pinto D."/>
            <person name="Vollmers J."/>
            <person name="Rivas-Marin E."/>
            <person name="Kohn T."/>
            <person name="Peeters S.H."/>
            <person name="Heuer A."/>
            <person name="Rast P."/>
            <person name="Oberbeckmann S."/>
            <person name="Bunk B."/>
            <person name="Jeske O."/>
            <person name="Meyerdierks A."/>
            <person name="Storesund J.E."/>
            <person name="Kallscheuer N."/>
            <person name="Luecker S."/>
            <person name="Lage O.M."/>
            <person name="Pohl T."/>
            <person name="Merkel B.J."/>
            <person name="Hornburger P."/>
            <person name="Mueller R.-W."/>
            <person name="Bruemmer F."/>
            <person name="Labrenz M."/>
            <person name="Spormann A.M."/>
            <person name="Op Den Camp H."/>
            <person name="Overmann J."/>
            <person name="Amann R."/>
            <person name="Jetten M.S.M."/>
            <person name="Mascher T."/>
            <person name="Medema M.H."/>
            <person name="Devos D.P."/>
            <person name="Kaster A.-K."/>
            <person name="Ovreas L."/>
            <person name="Rohde M."/>
            <person name="Galperin M.Y."/>
            <person name="Jogler C."/>
        </authorList>
    </citation>
    <scope>NUCLEOTIDE SEQUENCE [LARGE SCALE GENOMIC DNA]</scope>
    <source>
        <strain evidence="2 3">Pan54</strain>
    </source>
</reference>
<name>A0A5C5X9G6_9PLAN</name>
<dbReference type="RefSeq" id="WP_146501757.1">
    <property type="nucleotide sequence ID" value="NZ_SJPG01000001.1"/>
</dbReference>
<keyword evidence="3" id="KW-1185">Reference proteome</keyword>
<sequence>MLQPVQFTILSDQADSVVRNRCFSSFVCVLQGFLLACIFSTSSGSVQAEEYVDDFDGDEIGCRLYFDEKQVQLKLQERTKSLAFSGMGAERFQFVAADNNVSLVIETAVKPTRVFEELRISAAVFCNRPGTQLAARVVFPHQIDPTTKEPVTRLFVGQTLTEVTKWQELKLTTTDSQIGKHLILWRASLKPQELDPREMYIDRVYLKQTLGKGMTEIMLDNLRMSPIVEPETEWLNQSQAEANEPRKPTIEFQLDRLIVEGRPMFPVIVPYQHEPVELFKQIGPNVVWVDNYLNRNLVNQLNRERIWATAWPPSVKSENGKILDAAQGSLAPFGEETDGVLFWNLGVRIDPTSHQQLKHWVHQVKTSDREQRRPILADVTAEETIFSRDVDMLGISKHILQTPYSLKAYSEHLKRRMRRAQPGTFVISWLQTEPSREIADYRKGIGLSPASVEPEQIRLQTYHSLCAGCKGLGYWNWTPLNAEGPGFEERRLVLEQLMTELDLLEPFLAGGEVIDKFQVSLSNSNGSKRNPIQQNLLETSSEEELSCALIRSEHGLVILMSTLEPDSQYVPGPLAANDLKILVRSLPESAFLWQITPTGLWPLETSRKAGGTEIRIPRFNMTAALMVATDQGVAQEMERKIQQIQSRAAELSLELAEAKFERVQKIDSELNELGVGLSAGSHLLLQSHRLIEESRLSLKKQHYHQTRDNAEMACQLLRILQRTHWQNAVQHLSSPTSVPHAVCFQTLPDYWKLIELLGQQEDSPRASLVHTANFEDADSMRVEGWTRDVTSSEQVAVYDALDPSHVHEGDYCLRMVSVPTENQPVVTIDEPVVRYETPAIPVKAGELLHVTGWIRIPRPLTSSLEGFRIYDTQFGSANALQWTQETEWKQFEMMRPIWKQEDVHIVMELYGLGDVAIDHVQIKTITLPNMQRGPIASLEPDTEEDSPTKTSQKALDLLKGFLK</sequence>
<evidence type="ECO:0000313" key="3">
    <source>
        <dbReference type="Proteomes" id="UP000316095"/>
    </source>
</evidence>
<dbReference type="EMBL" id="SJPG01000001">
    <property type="protein sequence ID" value="TWT59580.1"/>
    <property type="molecule type" value="Genomic_DNA"/>
</dbReference>
<evidence type="ECO:0000313" key="2">
    <source>
        <dbReference type="EMBL" id="TWT59580.1"/>
    </source>
</evidence>
<organism evidence="2 3">
    <name type="scientific">Rubinisphaera italica</name>
    <dbReference type="NCBI Taxonomy" id="2527969"/>
    <lineage>
        <taxon>Bacteria</taxon>
        <taxon>Pseudomonadati</taxon>
        <taxon>Planctomycetota</taxon>
        <taxon>Planctomycetia</taxon>
        <taxon>Planctomycetales</taxon>
        <taxon>Planctomycetaceae</taxon>
        <taxon>Rubinisphaera</taxon>
    </lineage>
</organism>
<keyword evidence="1" id="KW-0175">Coiled coil</keyword>
<comment type="caution">
    <text evidence="2">The sequence shown here is derived from an EMBL/GenBank/DDBJ whole genome shotgun (WGS) entry which is preliminary data.</text>
</comment>
<feature type="coiled-coil region" evidence="1">
    <location>
        <begin position="634"/>
        <end position="661"/>
    </location>
</feature>
<accession>A0A5C5X9G6</accession>